<feature type="transmembrane region" description="Helical" evidence="7">
    <location>
        <begin position="120"/>
        <end position="145"/>
    </location>
</feature>
<feature type="transmembrane region" description="Helical" evidence="7">
    <location>
        <begin position="335"/>
        <end position="359"/>
    </location>
</feature>
<dbReference type="NCBIfam" id="TIGR00937">
    <property type="entry name" value="2A51"/>
    <property type="match status" value="1"/>
</dbReference>
<organism evidence="8 9">
    <name type="scientific">Sphingomonas agrestis</name>
    <dbReference type="NCBI Taxonomy" id="3080540"/>
    <lineage>
        <taxon>Bacteria</taxon>
        <taxon>Pseudomonadati</taxon>
        <taxon>Pseudomonadota</taxon>
        <taxon>Alphaproteobacteria</taxon>
        <taxon>Sphingomonadales</taxon>
        <taxon>Sphingomonadaceae</taxon>
        <taxon>Sphingomonas</taxon>
    </lineage>
</organism>
<accession>A0ABU3Y2U3</accession>
<keyword evidence="4 7" id="KW-0812">Transmembrane</keyword>
<gene>
    <name evidence="8" type="primary">chrA</name>
    <name evidence="8" type="ORF">RZN05_01865</name>
</gene>
<reference evidence="8 9" key="1">
    <citation type="submission" date="2023-10" db="EMBL/GenBank/DDBJ databases">
        <title>Sphingomonas sp. HF-S4 16S ribosomal RNA gene Genome sequencing and assembly.</title>
        <authorList>
            <person name="Lee H."/>
        </authorList>
    </citation>
    <scope>NUCLEOTIDE SEQUENCE [LARGE SCALE GENOMIC DNA]</scope>
    <source>
        <strain evidence="8 9">HF-S4</strain>
    </source>
</reference>
<evidence type="ECO:0000313" key="8">
    <source>
        <dbReference type="EMBL" id="MDV3455715.1"/>
    </source>
</evidence>
<feature type="transmembrane region" description="Helical" evidence="7">
    <location>
        <begin position="371"/>
        <end position="397"/>
    </location>
</feature>
<keyword evidence="5 7" id="KW-1133">Transmembrane helix</keyword>
<comment type="similarity">
    <text evidence="2">Belongs to the chromate ion transporter (CHR) (TC 2.A.51) family.</text>
</comment>
<dbReference type="PANTHER" id="PTHR33567">
    <property type="entry name" value="CHROMATE ION TRANSPORTER (EUROFUNG)"/>
    <property type="match status" value="1"/>
</dbReference>
<feature type="transmembrane region" description="Helical" evidence="7">
    <location>
        <begin position="93"/>
        <end position="114"/>
    </location>
</feature>
<dbReference type="InterPro" id="IPR014047">
    <property type="entry name" value="Chr_Tranpt_l_chain"/>
</dbReference>
<dbReference type="Pfam" id="PF02417">
    <property type="entry name" value="Chromate_transp"/>
    <property type="match status" value="2"/>
</dbReference>
<protein>
    <submittedName>
        <fullName evidence="8">Chromate efflux transporter</fullName>
    </submittedName>
</protein>
<comment type="subcellular location">
    <subcellularLocation>
        <location evidence="1">Cell membrane</location>
        <topology evidence="1">Multi-pass membrane protein</topology>
    </subcellularLocation>
</comment>
<feature type="transmembrane region" description="Helical" evidence="7">
    <location>
        <begin position="444"/>
        <end position="464"/>
    </location>
</feature>
<dbReference type="PIRSF" id="PIRSF004810">
    <property type="entry name" value="ChrA"/>
    <property type="match status" value="1"/>
</dbReference>
<evidence type="ECO:0000313" key="9">
    <source>
        <dbReference type="Proteomes" id="UP001273531"/>
    </source>
</evidence>
<proteinExistence type="inferred from homology"/>
<dbReference type="PANTHER" id="PTHR33567:SF3">
    <property type="entry name" value="CHROMATE ION TRANSPORTER (EUROFUNG)"/>
    <property type="match status" value="1"/>
</dbReference>
<feature type="transmembrane region" description="Helical" evidence="7">
    <location>
        <begin position="234"/>
        <end position="252"/>
    </location>
</feature>
<feature type="transmembrane region" description="Helical" evidence="7">
    <location>
        <begin position="157"/>
        <end position="186"/>
    </location>
</feature>
<feature type="transmembrane region" description="Helical" evidence="7">
    <location>
        <begin position="418"/>
        <end position="438"/>
    </location>
</feature>
<dbReference type="InterPro" id="IPR003370">
    <property type="entry name" value="Chromate_transpt"/>
</dbReference>
<evidence type="ECO:0000256" key="3">
    <source>
        <dbReference type="ARBA" id="ARBA00022475"/>
    </source>
</evidence>
<evidence type="ECO:0000256" key="5">
    <source>
        <dbReference type="ARBA" id="ARBA00022989"/>
    </source>
</evidence>
<evidence type="ECO:0000256" key="7">
    <source>
        <dbReference type="SAM" id="Phobius"/>
    </source>
</evidence>
<feature type="transmembrane region" description="Helical" evidence="7">
    <location>
        <begin position="304"/>
        <end position="323"/>
    </location>
</feature>
<dbReference type="EMBL" id="JAWJEJ010000001">
    <property type="protein sequence ID" value="MDV3455715.1"/>
    <property type="molecule type" value="Genomic_DNA"/>
</dbReference>
<comment type="caution">
    <text evidence="8">The sequence shown here is derived from an EMBL/GenBank/DDBJ whole genome shotgun (WGS) entry which is preliminary data.</text>
</comment>
<feature type="transmembrane region" description="Helical" evidence="7">
    <location>
        <begin position="24"/>
        <end position="43"/>
    </location>
</feature>
<name>A0ABU3Y2U3_9SPHN</name>
<evidence type="ECO:0000256" key="6">
    <source>
        <dbReference type="ARBA" id="ARBA00023136"/>
    </source>
</evidence>
<keyword evidence="9" id="KW-1185">Reference proteome</keyword>
<evidence type="ECO:0000256" key="4">
    <source>
        <dbReference type="ARBA" id="ARBA00022692"/>
    </source>
</evidence>
<evidence type="ECO:0000256" key="1">
    <source>
        <dbReference type="ARBA" id="ARBA00004651"/>
    </source>
</evidence>
<keyword evidence="3" id="KW-1003">Cell membrane</keyword>
<feature type="transmembrane region" description="Helical" evidence="7">
    <location>
        <begin position="264"/>
        <end position="284"/>
    </location>
</feature>
<evidence type="ECO:0000256" key="2">
    <source>
        <dbReference type="ARBA" id="ARBA00005262"/>
    </source>
</evidence>
<sequence>MTAATIGVVPSARPQPVTLRQAFWVWLRIALLSFGGPAGQIAVMHRILVDEKRWIGEQRFLHALNYCMLLPGPEAQQLATYIGWLMHRTRGGILAGALFILPGAAAIMALSWIYVLYGRIGIVSALFFGLKAAVLAVVLQAVVRIGGRALTTAPARLLAVAAFVLIFFFAAPFPLIVLGAGVIGWWSGKQGNTAFRSGGHGGSKGTTVADADTLLGEDLPAHARPTWRETARTALIWLALWLSPVAALLIALGPDNVFSRIATFFSTMATVTFGGAYAVLAYVAQQAVENHAWLSPAEMLDGLGMAETTPGPLIMVLQFVGFLGAYRDSGALSPLVAGTLGGLLATWVTFTPCFLWIFLGAPFIERLRGNAAVAGALSAITAAVVGVVLNLAVWFALHTLFRQTVMLAIGPVRFDTPVLDSVDPWAMLLASAAVFAVFVLRANIFVTLAGASAAGIGLHFLGVLA</sequence>
<keyword evidence="6 7" id="KW-0472">Membrane</keyword>
<dbReference type="Proteomes" id="UP001273531">
    <property type="component" value="Unassembled WGS sequence"/>
</dbReference>
<dbReference type="RefSeq" id="WP_317227539.1">
    <property type="nucleotide sequence ID" value="NZ_JAWJEJ010000001.1"/>
</dbReference>